<protein>
    <submittedName>
        <fullName evidence="1">Uncharacterized protein</fullName>
    </submittedName>
</protein>
<sequence length="49" mass="5700">MVPTIQKDIEKESNLSKMPREFLVGEKETWKINENGLGVAYRPKILVRL</sequence>
<proteinExistence type="predicted"/>
<evidence type="ECO:0000313" key="1">
    <source>
        <dbReference type="EMBL" id="BCL56722.1"/>
    </source>
</evidence>
<dbReference type="EMBL" id="AP024085">
    <property type="protein sequence ID" value="BCL56722.1"/>
    <property type="molecule type" value="Genomic_DNA"/>
</dbReference>
<organism evidence="1 2">
    <name type="scientific">Faecalibacillus intestinalis</name>
    <dbReference type="NCBI Taxonomy" id="1982626"/>
    <lineage>
        <taxon>Bacteria</taxon>
        <taxon>Bacillati</taxon>
        <taxon>Bacillota</taxon>
        <taxon>Erysipelotrichia</taxon>
        <taxon>Erysipelotrichales</taxon>
        <taxon>Coprobacillaceae</taxon>
        <taxon>Faecalibacillus</taxon>
    </lineage>
</organism>
<dbReference type="Proteomes" id="UP000593842">
    <property type="component" value="Chromosome"/>
</dbReference>
<dbReference type="KEGG" id="fit:Fi14EGH31_04340"/>
<accession>A0A7I8DVR1</accession>
<evidence type="ECO:0000313" key="2">
    <source>
        <dbReference type="Proteomes" id="UP000593842"/>
    </source>
</evidence>
<dbReference type="AlphaFoldDB" id="A0A7I8DVR1"/>
<gene>
    <name evidence="1" type="ORF">Fi14EGH31_04340</name>
</gene>
<name>A0A7I8DVR1_9FIRM</name>
<reference evidence="2" key="1">
    <citation type="submission" date="2020-09" db="EMBL/GenBank/DDBJ databases">
        <title>Complete genome sequencing of Faecalibacillus intestinalis strain 14EGH31.</title>
        <authorList>
            <person name="Sakamoto M."/>
            <person name="Murakami T."/>
            <person name="Mori H."/>
        </authorList>
    </citation>
    <scope>NUCLEOTIDE SEQUENCE [LARGE SCALE GENOMIC DNA]</scope>
    <source>
        <strain evidence="2">14EGH31</strain>
    </source>
</reference>